<evidence type="ECO:0000313" key="1">
    <source>
        <dbReference type="EMBL" id="SVD65057.1"/>
    </source>
</evidence>
<proteinExistence type="predicted"/>
<feature type="non-terminal residue" evidence="1">
    <location>
        <position position="59"/>
    </location>
</feature>
<protein>
    <submittedName>
        <fullName evidence="1">Uncharacterized protein</fullName>
    </submittedName>
</protein>
<gene>
    <name evidence="1" type="ORF">METZ01_LOCUS417911</name>
</gene>
<reference evidence="1" key="1">
    <citation type="submission" date="2018-05" db="EMBL/GenBank/DDBJ databases">
        <authorList>
            <person name="Lanie J.A."/>
            <person name="Ng W.-L."/>
            <person name="Kazmierczak K.M."/>
            <person name="Andrzejewski T.M."/>
            <person name="Davidsen T.M."/>
            <person name="Wayne K.J."/>
            <person name="Tettelin H."/>
            <person name="Glass J.I."/>
            <person name="Rusch D."/>
            <person name="Podicherti R."/>
            <person name="Tsui H.-C.T."/>
            <person name="Winkler M.E."/>
        </authorList>
    </citation>
    <scope>NUCLEOTIDE SEQUENCE</scope>
</reference>
<sequence>MTKSREESGTLVRLASELLTIGCGKRPGYEPRYIRRGRRIQAVSINFVSTVRGAVAFCG</sequence>
<organism evidence="1">
    <name type="scientific">marine metagenome</name>
    <dbReference type="NCBI Taxonomy" id="408172"/>
    <lineage>
        <taxon>unclassified sequences</taxon>
        <taxon>metagenomes</taxon>
        <taxon>ecological metagenomes</taxon>
    </lineage>
</organism>
<dbReference type="AlphaFoldDB" id="A0A382X1G7"/>
<accession>A0A382X1G7</accession>
<name>A0A382X1G7_9ZZZZ</name>
<dbReference type="EMBL" id="UINC01164284">
    <property type="protein sequence ID" value="SVD65057.1"/>
    <property type="molecule type" value="Genomic_DNA"/>
</dbReference>